<dbReference type="Gene3D" id="3.90.1010.20">
    <property type="match status" value="1"/>
</dbReference>
<dbReference type="AlphaFoldDB" id="A0A0X8FEI5"/>
<evidence type="ECO:0000313" key="11">
    <source>
        <dbReference type="Proteomes" id="UP000594771"/>
    </source>
</evidence>
<dbReference type="GeneID" id="35767355"/>
<proteinExistence type="predicted"/>
<keyword evidence="7" id="KW-0560">Oxidoreductase</keyword>
<evidence type="ECO:0000259" key="9">
    <source>
        <dbReference type="SMART" id="SM00900"/>
    </source>
</evidence>
<comment type="cofactor">
    <cofactor evidence="1">
        <name>FMN</name>
        <dbReference type="ChEBI" id="CHEBI:58210"/>
    </cofactor>
</comment>
<evidence type="ECO:0000256" key="5">
    <source>
        <dbReference type="ARBA" id="ARBA00022630"/>
    </source>
</evidence>
<evidence type="ECO:0000256" key="2">
    <source>
        <dbReference type="ARBA" id="ARBA00001974"/>
    </source>
</evidence>
<evidence type="ECO:0000256" key="3">
    <source>
        <dbReference type="ARBA" id="ARBA00013137"/>
    </source>
</evidence>
<dbReference type="GO" id="GO:0010181">
    <property type="term" value="F:FMN binding"/>
    <property type="evidence" value="ECO:0007669"/>
    <property type="project" value="InterPro"/>
</dbReference>
<evidence type="ECO:0000256" key="4">
    <source>
        <dbReference type="ARBA" id="ARBA00015872"/>
    </source>
</evidence>
<accession>A0A0X8FEI5</accession>
<dbReference type="InterPro" id="IPR027477">
    <property type="entry name" value="Succ_DH/fumarate_Rdtase_cat_sf"/>
</dbReference>
<dbReference type="RefSeq" id="WP_060778319.1">
    <property type="nucleotide sequence ID" value="NZ_CAJHLF010000002.1"/>
</dbReference>
<dbReference type="KEGG" id="aun:AWM73_04800"/>
<dbReference type="InterPro" id="IPR003953">
    <property type="entry name" value="FAD-dep_OxRdtase_2_FAD-bd"/>
</dbReference>
<dbReference type="Gene3D" id="3.90.700.10">
    <property type="entry name" value="Succinate dehydrogenase/fumarate reductase flavoprotein, catalytic domain"/>
    <property type="match status" value="1"/>
</dbReference>
<dbReference type="EMBL" id="CP065662">
    <property type="protein sequence ID" value="QPS00806.1"/>
    <property type="molecule type" value="Genomic_DNA"/>
</dbReference>
<dbReference type="SMART" id="SM00900">
    <property type="entry name" value="FMN_bind"/>
    <property type="match status" value="1"/>
</dbReference>
<protein>
    <recommendedName>
        <fullName evidence="4">Urocanate reductase</fullName>
        <ecNumber evidence="3">1.3.99.33</ecNumber>
    </recommendedName>
</protein>
<dbReference type="Pfam" id="PF00890">
    <property type="entry name" value="FAD_binding_2"/>
    <property type="match status" value="1"/>
</dbReference>
<evidence type="ECO:0000313" key="10">
    <source>
        <dbReference type="EMBL" id="QPS00806.1"/>
    </source>
</evidence>
<dbReference type="Gene3D" id="3.50.50.60">
    <property type="entry name" value="FAD/NAD(P)-binding domain"/>
    <property type="match status" value="1"/>
</dbReference>
<keyword evidence="6" id="KW-0274">FAD</keyword>
<feature type="domain" description="FMN-binding" evidence="9">
    <location>
        <begin position="11"/>
        <end position="86"/>
    </location>
</feature>
<dbReference type="GO" id="GO:0008202">
    <property type="term" value="P:steroid metabolic process"/>
    <property type="evidence" value="ECO:0007669"/>
    <property type="project" value="UniProtKB-ARBA"/>
</dbReference>
<sequence>MSNKFKAVVEGFHGPIQVEVGIDPKLGKIDSLDVDYSDQALVGGLGIEQMKKNILAKGSSSVDAITGASFSTRALRSAVEKAVALAQGKISTTDALNPSIFAKVEDGIDATSSASKQTKSGPKNTSPVEAATAYRDDLEPVGTYDVIVVGAGGAGLAAAVEASQAGLKVLICEKAGIAGGTTNYSGGVLQAAGTDQQKEFTDFADDTPEKHYRLWLKAGEETVDPELVKDLAQGAPENIKWLEDLGIHWTSVYGHSHIPYVEEDLHADRIHVYEGGGAGGQGVVLTQHLLQAALVAGAEIKYNTTAVSLVHQGKKVVGLLAKSAGERQFYLANQGVVLATASIDHNPALARDLSPQHYHDLKYNTCLSTATNTGDGILLGQSVGAAIGGFGGCIDFCGKTGNATDNRVATLPMIIVNGQGNRFVCEDATYAYHYRAIFQEEKKLFKPTYMIFDRGTLGAPGSPWTEENIQADIEAGLVISADSLEELAQKLDIPYDNLHATVEEWNRYAQEGLDPLYERKTGIQPLDQAPYYAYQNSASNLGSLGGLRINTDGQVLDIFGQVIPGLYAAGLNAGEWIGPYYPGSGTAISGIIHQGRKAAQSMVKA</sequence>
<evidence type="ECO:0000256" key="1">
    <source>
        <dbReference type="ARBA" id="ARBA00001917"/>
    </source>
</evidence>
<comment type="cofactor">
    <cofactor evidence="2">
        <name>FAD</name>
        <dbReference type="ChEBI" id="CHEBI:57692"/>
    </cofactor>
</comment>
<dbReference type="PANTHER" id="PTHR43400:SF10">
    <property type="entry name" value="3-OXOSTEROID 1-DEHYDROGENASE"/>
    <property type="match status" value="1"/>
</dbReference>
<dbReference type="Proteomes" id="UP000594771">
    <property type="component" value="Chromosome"/>
</dbReference>
<evidence type="ECO:0000256" key="7">
    <source>
        <dbReference type="ARBA" id="ARBA00023002"/>
    </source>
</evidence>
<comment type="catalytic activity">
    <reaction evidence="8">
        <text>dihydrourocanate + A = urocanate + AH2</text>
        <dbReference type="Rhea" id="RHEA:36059"/>
        <dbReference type="ChEBI" id="CHEBI:13193"/>
        <dbReference type="ChEBI" id="CHEBI:17499"/>
        <dbReference type="ChEBI" id="CHEBI:27247"/>
        <dbReference type="ChEBI" id="CHEBI:72991"/>
        <dbReference type="EC" id="1.3.99.33"/>
    </reaction>
</comment>
<dbReference type="SUPFAM" id="SSF51905">
    <property type="entry name" value="FAD/NAD(P)-binding domain"/>
    <property type="match status" value="1"/>
</dbReference>
<name>A0A0X8FEI5_9LACT</name>
<dbReference type="InterPro" id="IPR050315">
    <property type="entry name" value="FAD-oxidoreductase_2"/>
</dbReference>
<dbReference type="GO" id="GO:0016020">
    <property type="term" value="C:membrane"/>
    <property type="evidence" value="ECO:0007669"/>
    <property type="project" value="InterPro"/>
</dbReference>
<keyword evidence="5" id="KW-0285">Flavoprotein</keyword>
<dbReference type="Pfam" id="PF04205">
    <property type="entry name" value="FMN_bind"/>
    <property type="match status" value="1"/>
</dbReference>
<dbReference type="EC" id="1.3.99.33" evidence="3"/>
<organism evidence="10 11">
    <name type="scientific">Aerococcus urinae</name>
    <dbReference type="NCBI Taxonomy" id="1376"/>
    <lineage>
        <taxon>Bacteria</taxon>
        <taxon>Bacillati</taxon>
        <taxon>Bacillota</taxon>
        <taxon>Bacilli</taxon>
        <taxon>Lactobacillales</taxon>
        <taxon>Aerococcaceae</taxon>
        <taxon>Aerococcus</taxon>
    </lineage>
</organism>
<evidence type="ECO:0000256" key="6">
    <source>
        <dbReference type="ARBA" id="ARBA00022827"/>
    </source>
</evidence>
<evidence type="ECO:0000256" key="8">
    <source>
        <dbReference type="ARBA" id="ARBA00049922"/>
    </source>
</evidence>
<reference evidence="10 11" key="1">
    <citation type="submission" date="2020-12" db="EMBL/GenBank/DDBJ databases">
        <title>FDA dAtabase for Regulatory Grade micrObial Sequences (FDA-ARGOS): Supporting development and validation of Infectious Disease Dx tests.</title>
        <authorList>
            <person name="Sproer C."/>
            <person name="Gronow S."/>
            <person name="Severitt S."/>
            <person name="Schroder I."/>
            <person name="Tallon L."/>
            <person name="Sadzewicz L."/>
            <person name="Zhao X."/>
            <person name="Boylan J."/>
            <person name="Ott S."/>
            <person name="Bowen H."/>
            <person name="Vavikolanu K."/>
            <person name="Mehta A."/>
            <person name="Aluvathingal J."/>
            <person name="Nadendla S."/>
            <person name="Lowell S."/>
            <person name="Myers T."/>
            <person name="Yan Y."/>
            <person name="Sichtig H."/>
        </authorList>
    </citation>
    <scope>NUCLEOTIDE SEQUENCE [LARGE SCALE GENOMIC DNA]</scope>
    <source>
        <strain evidence="10 11">FDAARGOS_911</strain>
    </source>
</reference>
<dbReference type="OrthoDB" id="337830at2"/>
<dbReference type="InterPro" id="IPR007329">
    <property type="entry name" value="FMN-bd"/>
</dbReference>
<dbReference type="PANTHER" id="PTHR43400">
    <property type="entry name" value="FUMARATE REDUCTASE"/>
    <property type="match status" value="1"/>
</dbReference>
<dbReference type="InterPro" id="IPR036188">
    <property type="entry name" value="FAD/NAD-bd_sf"/>
</dbReference>
<gene>
    <name evidence="10" type="ORF">I6G68_05255</name>
</gene>
<dbReference type="SUPFAM" id="SSF56425">
    <property type="entry name" value="Succinate dehydrogenase/fumarate reductase flavoprotein, catalytic domain"/>
    <property type="match status" value="1"/>
</dbReference>
<dbReference type="PRINTS" id="PR00411">
    <property type="entry name" value="PNDRDTASEI"/>
</dbReference>
<dbReference type="GO" id="GO:0033765">
    <property type="term" value="F:steroid dehydrogenase activity, acting on the CH-CH group of donors"/>
    <property type="evidence" value="ECO:0007669"/>
    <property type="project" value="UniProtKB-ARBA"/>
</dbReference>